<dbReference type="EMBL" id="SJSA01000004">
    <property type="protein sequence ID" value="TGG34954.1"/>
    <property type="molecule type" value="Genomic_DNA"/>
</dbReference>
<keyword evidence="1" id="KW-0614">Plasmid</keyword>
<evidence type="ECO:0000313" key="3">
    <source>
        <dbReference type="Proteomes" id="UP000297635"/>
    </source>
</evidence>
<organism evidence="1 3">
    <name type="scientific">Duncaniella freteri</name>
    <dbReference type="NCBI Taxonomy" id="2530391"/>
    <lineage>
        <taxon>Bacteria</taxon>
        <taxon>Pseudomonadati</taxon>
        <taxon>Bacteroidota</taxon>
        <taxon>Bacteroidia</taxon>
        <taxon>Bacteroidales</taxon>
        <taxon>Muribaculaceae</taxon>
        <taxon>Duncaniella</taxon>
    </lineage>
</organism>
<evidence type="ECO:0008006" key="4">
    <source>
        <dbReference type="Google" id="ProtNLM"/>
    </source>
</evidence>
<dbReference type="Proteomes" id="UP000297635">
    <property type="component" value="Unassembled WGS sequence"/>
</dbReference>
<protein>
    <recommendedName>
        <fullName evidence="4">Demethylase</fullName>
    </recommendedName>
</protein>
<dbReference type="EMBL" id="SJSA01000002">
    <property type="protein sequence ID" value="TGG36556.1"/>
    <property type="molecule type" value="Genomic_DNA"/>
</dbReference>
<dbReference type="AlphaFoldDB" id="A0A4Z0V2K6"/>
<evidence type="ECO:0000313" key="2">
    <source>
        <dbReference type="EMBL" id="TGG36556.1"/>
    </source>
</evidence>
<comment type="caution">
    <text evidence="1">The sequence shown here is derived from an EMBL/GenBank/DDBJ whole genome shotgun (WGS) entry which is preliminary data.</text>
</comment>
<geneLocation type="plasmid" evidence="1">
    <name>pTAA-3-2</name>
</geneLocation>
<gene>
    <name evidence="2" type="ORF">EZ315_11995</name>
    <name evidence="1" type="ORF">EZ315_15975</name>
</gene>
<dbReference type="GeneID" id="82151280"/>
<keyword evidence="3" id="KW-1185">Reference proteome</keyword>
<reference evidence="1 3" key="1">
    <citation type="submission" date="2019-02" db="EMBL/GenBank/DDBJ databases">
        <title>Isolation and identification of novel species under the genus Muribaculum.</title>
        <authorList>
            <person name="Miyake S."/>
            <person name="Ding Y."/>
            <person name="Low A."/>
            <person name="Soh M."/>
            <person name="Seedorf H."/>
        </authorList>
    </citation>
    <scope>NUCLEOTIDE SEQUENCE [LARGE SCALE GENOMIC DNA]</scope>
    <source>
        <strain evidence="1 3">TLL-A3</strain>
        <plasmid evidence="1">pTAA-3-2</plasmid>
    </source>
</reference>
<sequence length="72" mass="8393">MNAVGSDICICDWCGRPYLPSDKGVYIAVLNHWYCKECFYEWAAQATWYPQDADVERKNFSFYAPRLGVKCQ</sequence>
<name>A0A4Z0V2K6_9BACT</name>
<accession>A0A4Z0V2K6</accession>
<evidence type="ECO:0000313" key="1">
    <source>
        <dbReference type="EMBL" id="TGG34954.1"/>
    </source>
</evidence>
<proteinExistence type="predicted"/>
<dbReference type="RefSeq" id="WP_135472289.1">
    <property type="nucleotide sequence ID" value="NZ_SJSA01000002.1"/>
</dbReference>